<feature type="compositionally biased region" description="Polar residues" evidence="1">
    <location>
        <begin position="1"/>
        <end position="22"/>
    </location>
</feature>
<dbReference type="Proteomes" id="UP000721954">
    <property type="component" value="Unassembled WGS sequence"/>
</dbReference>
<dbReference type="GeneID" id="96259520"/>
<dbReference type="SUPFAM" id="SSF46785">
    <property type="entry name" value="Winged helix' DNA-binding domain"/>
    <property type="match status" value="1"/>
</dbReference>
<gene>
    <name evidence="2" type="ORF">JW613_12940</name>
</gene>
<accession>A0ABS3XUW3</accession>
<dbReference type="InterPro" id="IPR036390">
    <property type="entry name" value="WH_DNA-bd_sf"/>
</dbReference>
<evidence type="ECO:0008006" key="4">
    <source>
        <dbReference type="Google" id="ProtNLM"/>
    </source>
</evidence>
<dbReference type="EMBL" id="JAFFZM010000006">
    <property type="protein sequence ID" value="MBO8199205.1"/>
    <property type="molecule type" value="Genomic_DNA"/>
</dbReference>
<evidence type="ECO:0000313" key="3">
    <source>
        <dbReference type="Proteomes" id="UP000721954"/>
    </source>
</evidence>
<feature type="region of interest" description="Disordered" evidence="1">
    <location>
        <begin position="1"/>
        <end position="30"/>
    </location>
</feature>
<evidence type="ECO:0000313" key="2">
    <source>
        <dbReference type="EMBL" id="MBO8199205.1"/>
    </source>
</evidence>
<protein>
    <recommendedName>
        <fullName evidence="4">Restriction endonuclease type IV Mrr domain-containing protein</fullName>
    </recommendedName>
</protein>
<name>A0ABS3XUW3_9ACTN</name>
<keyword evidence="3" id="KW-1185">Reference proteome</keyword>
<sequence>MTTPSLDSTSTGTLSPLASRSDSLPLLPGGNDQQLAALRRLIDQLGTGREATDRIAWPDEGDSVTVRDAVRRLGSVGVVAREGSRVVPTATALDWRRTGQHDLLVGTFHRHVAFVGELLAALSDGPLGLEDLLRLGKEAYGFSWQTVTPVRQRTIWLRVTGMIAYFDGKARLTDAGRTLLGRLVLGEPAGGARSPEESASPSVARAAAAVTSLWEERATKGWETRGTGRNLYIPGSKDDNGRLRALRTLVAGSRPEVTREEFGQLCDKVSGKPVAVSSVSTVLDAVSALGLLTRVGENAWTPAAAAEAWLAEDDPLDLARIIHSAIRYFGEILAVLGTETVSTSSLVRHSSECVDDGLTPAAVNARLHLLESCGLVKKITSKTYQATPLGRAFLRTLPPDSVISALPRSTGAAADCAPGHGPRATAEEVAAELEIAARESEDHVRLEKAAVAALEQLGLEGVHLGGSGRTDGAVRLGVGLRKRTFAVEAKATATGAVERKAVDLEGLAEHREKLKAEATLLIGPAFHERVLTAARKDGKVAVLHTGLLAAVVRSRQTVPLTGELLDLLLDPARDPATREKQIEAARQEEERRFAVERAVVDALLEEAEYSEGWLTLRDLVRDLRKGGPATDEGEIQEVLNFLAFPRIGAVEEKNGQFRVTVNRRTLVHLVQTMGRSRLTVSPEEAG</sequence>
<evidence type="ECO:0000256" key="1">
    <source>
        <dbReference type="SAM" id="MobiDB-lite"/>
    </source>
</evidence>
<comment type="caution">
    <text evidence="2">The sequence shown here is derived from an EMBL/GenBank/DDBJ whole genome shotgun (WGS) entry which is preliminary data.</text>
</comment>
<organism evidence="2 3">
    <name type="scientific">Streptomyces smyrnaeus</name>
    <dbReference type="NCBI Taxonomy" id="1387713"/>
    <lineage>
        <taxon>Bacteria</taxon>
        <taxon>Bacillati</taxon>
        <taxon>Actinomycetota</taxon>
        <taxon>Actinomycetes</taxon>
        <taxon>Kitasatosporales</taxon>
        <taxon>Streptomycetaceae</taxon>
        <taxon>Streptomyces</taxon>
    </lineage>
</organism>
<dbReference type="RefSeq" id="WP_209210923.1">
    <property type="nucleotide sequence ID" value="NZ_JAFFZM010000006.1"/>
</dbReference>
<reference evidence="2 3" key="1">
    <citation type="submission" date="2021-02" db="EMBL/GenBank/DDBJ databases">
        <title>Streptomyces spirodelae sp. nov., isolated from duckweed.</title>
        <authorList>
            <person name="Saimee Y."/>
            <person name="Duangmal K."/>
        </authorList>
    </citation>
    <scope>NUCLEOTIDE SEQUENCE [LARGE SCALE GENOMIC DNA]</scope>
    <source>
        <strain evidence="2 3">DSM 42105</strain>
    </source>
</reference>
<proteinExistence type="predicted"/>